<dbReference type="EMBL" id="JANBPT010000055">
    <property type="protein sequence ID" value="KAJ1928902.1"/>
    <property type="molecule type" value="Genomic_DNA"/>
</dbReference>
<dbReference type="PANTHER" id="PTHR12461:SF99">
    <property type="entry name" value="BIFUNCTIONAL PEPTIDASE AND (3S)-LYSYL HYDROXYLASE JMJD7"/>
    <property type="match status" value="1"/>
</dbReference>
<dbReference type="Pfam" id="PF13621">
    <property type="entry name" value="Cupin_8"/>
    <property type="match status" value="1"/>
</dbReference>
<sequence length="321" mass="36424">MLEPPPPADAVQQALRALSTDVQELNSTFVTELTALPTPLEFMRYVARNRPFVVRGGAQDWPARTKWTTAYLCERLRDRLVTVAVTPNGYADAVVDDTYFVEPYQTRLPFREIVDLFEQRSRRSDQSTLDPASAHLQDYHYYVQSQNGNLAGDFRVLEADVPADIPFATAALEARPDAVNFWMGQASSVTSLHKDPYENIYVVLAGTKTFTLTVPWVAVDPLDRTSAARARYPLFYNEARPLHVTVASGDLFYLPALWYHHVQQSDDDAGRVIAVNYWYDLDYTMPLYPYFRLTQNLRAAVPEPELVYEADPGPVPPRADR</sequence>
<dbReference type="AlphaFoldDB" id="A0A9W8E1R0"/>
<organism evidence="2 3">
    <name type="scientific">Tieghemiomyces parasiticus</name>
    <dbReference type="NCBI Taxonomy" id="78921"/>
    <lineage>
        <taxon>Eukaryota</taxon>
        <taxon>Fungi</taxon>
        <taxon>Fungi incertae sedis</taxon>
        <taxon>Zoopagomycota</taxon>
        <taxon>Kickxellomycotina</taxon>
        <taxon>Dimargaritomycetes</taxon>
        <taxon>Dimargaritales</taxon>
        <taxon>Dimargaritaceae</taxon>
        <taxon>Tieghemiomyces</taxon>
    </lineage>
</organism>
<accession>A0A9W8E1R0</accession>
<proteinExistence type="predicted"/>
<dbReference type="Proteomes" id="UP001150569">
    <property type="component" value="Unassembled WGS sequence"/>
</dbReference>
<dbReference type="SMART" id="SM00558">
    <property type="entry name" value="JmjC"/>
    <property type="match status" value="1"/>
</dbReference>
<dbReference type="PROSITE" id="PS51184">
    <property type="entry name" value="JMJC"/>
    <property type="match status" value="1"/>
</dbReference>
<name>A0A9W8E1R0_9FUNG</name>
<dbReference type="PANTHER" id="PTHR12461">
    <property type="entry name" value="HYPOXIA-INDUCIBLE FACTOR 1 ALPHA INHIBITOR-RELATED"/>
    <property type="match status" value="1"/>
</dbReference>
<comment type="caution">
    <text evidence="2">The sequence shown here is derived from an EMBL/GenBank/DDBJ whole genome shotgun (WGS) entry which is preliminary data.</text>
</comment>
<gene>
    <name evidence="2" type="ORF">IWQ60_001645</name>
</gene>
<dbReference type="OrthoDB" id="415358at2759"/>
<evidence type="ECO:0000313" key="2">
    <source>
        <dbReference type="EMBL" id="KAJ1928902.1"/>
    </source>
</evidence>
<keyword evidence="3" id="KW-1185">Reference proteome</keyword>
<evidence type="ECO:0000259" key="1">
    <source>
        <dbReference type="PROSITE" id="PS51184"/>
    </source>
</evidence>
<dbReference type="Gene3D" id="2.60.120.10">
    <property type="entry name" value="Jelly Rolls"/>
    <property type="match status" value="1"/>
</dbReference>
<reference evidence="2" key="1">
    <citation type="submission" date="2022-07" db="EMBL/GenBank/DDBJ databases">
        <title>Phylogenomic reconstructions and comparative analyses of Kickxellomycotina fungi.</title>
        <authorList>
            <person name="Reynolds N.K."/>
            <person name="Stajich J.E."/>
            <person name="Barry K."/>
            <person name="Grigoriev I.V."/>
            <person name="Crous P."/>
            <person name="Smith M.E."/>
        </authorList>
    </citation>
    <scope>NUCLEOTIDE SEQUENCE</scope>
    <source>
        <strain evidence="2">RSA 861</strain>
    </source>
</reference>
<dbReference type="InterPro" id="IPR041667">
    <property type="entry name" value="Cupin_8"/>
</dbReference>
<dbReference type="SUPFAM" id="SSF51197">
    <property type="entry name" value="Clavaminate synthase-like"/>
    <property type="match status" value="1"/>
</dbReference>
<dbReference type="InterPro" id="IPR003347">
    <property type="entry name" value="JmjC_dom"/>
</dbReference>
<feature type="domain" description="JmjC" evidence="1">
    <location>
        <begin position="132"/>
        <end position="294"/>
    </location>
</feature>
<protein>
    <recommendedName>
        <fullName evidence="1">JmjC domain-containing protein</fullName>
    </recommendedName>
</protein>
<dbReference type="InterPro" id="IPR014710">
    <property type="entry name" value="RmlC-like_jellyroll"/>
</dbReference>
<evidence type="ECO:0000313" key="3">
    <source>
        <dbReference type="Proteomes" id="UP001150569"/>
    </source>
</evidence>